<protein>
    <submittedName>
        <fullName evidence="1">Uncharacterized protein</fullName>
    </submittedName>
</protein>
<proteinExistence type="predicted"/>
<dbReference type="Proteomes" id="UP000623467">
    <property type="component" value="Unassembled WGS sequence"/>
</dbReference>
<reference evidence="1" key="1">
    <citation type="submission" date="2020-05" db="EMBL/GenBank/DDBJ databases">
        <title>Mycena genomes resolve the evolution of fungal bioluminescence.</title>
        <authorList>
            <person name="Tsai I.J."/>
        </authorList>
    </citation>
    <scope>NUCLEOTIDE SEQUENCE</scope>
    <source>
        <strain evidence="1">160909Yilan</strain>
    </source>
</reference>
<name>A0A8H6Z982_9AGAR</name>
<evidence type="ECO:0000313" key="2">
    <source>
        <dbReference type="Proteomes" id="UP000623467"/>
    </source>
</evidence>
<dbReference type="AlphaFoldDB" id="A0A8H6Z982"/>
<sequence>MTTILSRLRAFKPFLFAIKSSIARPREHRITILTIHQARSQNSVAKNHPSSHSGSFCNPFKGMQGIHNDVYDFVHCSSSLKHSAVLVSTMLSSSYESPQSIPIPSSIRSFIEPLRVKWPCSPPSGKSSARRNTLNLCKLTQADLYRVLISTFATPMRLFQRSHACPEQLLELVFISYPQLQIHAITARAAFLARFYSMARIHGPGLHSIVSYTPNTVARSTYPSAKKKKNHARFRQSKLETFMI</sequence>
<accession>A0A8H6Z982</accession>
<keyword evidence="2" id="KW-1185">Reference proteome</keyword>
<evidence type="ECO:0000313" key="1">
    <source>
        <dbReference type="EMBL" id="KAF7372964.1"/>
    </source>
</evidence>
<gene>
    <name evidence="1" type="ORF">MSAN_00503600</name>
</gene>
<organism evidence="1 2">
    <name type="scientific">Mycena sanguinolenta</name>
    <dbReference type="NCBI Taxonomy" id="230812"/>
    <lineage>
        <taxon>Eukaryota</taxon>
        <taxon>Fungi</taxon>
        <taxon>Dikarya</taxon>
        <taxon>Basidiomycota</taxon>
        <taxon>Agaricomycotina</taxon>
        <taxon>Agaricomycetes</taxon>
        <taxon>Agaricomycetidae</taxon>
        <taxon>Agaricales</taxon>
        <taxon>Marasmiineae</taxon>
        <taxon>Mycenaceae</taxon>
        <taxon>Mycena</taxon>
    </lineage>
</organism>
<comment type="caution">
    <text evidence="1">The sequence shown here is derived from an EMBL/GenBank/DDBJ whole genome shotgun (WGS) entry which is preliminary data.</text>
</comment>
<dbReference type="EMBL" id="JACAZH010000003">
    <property type="protein sequence ID" value="KAF7372964.1"/>
    <property type="molecule type" value="Genomic_DNA"/>
</dbReference>